<dbReference type="Gene3D" id="3.10.110.10">
    <property type="entry name" value="Ubiquitin Conjugating Enzyme"/>
    <property type="match status" value="1"/>
</dbReference>
<dbReference type="Proteomes" id="UP000288216">
    <property type="component" value="Unassembled WGS sequence"/>
</dbReference>
<dbReference type="InterPro" id="IPR023313">
    <property type="entry name" value="UBQ-conjugating_AS"/>
</dbReference>
<dbReference type="InterPro" id="IPR016135">
    <property type="entry name" value="UBQ-conjugating_enzyme/RWD"/>
</dbReference>
<dbReference type="PANTHER" id="PTHR31932">
    <property type="entry name" value="TUBULIN POLYGLUTAMYLASE COMPLEX SUBUNIT 1"/>
    <property type="match status" value="1"/>
</dbReference>
<feature type="compositionally biased region" description="Acidic residues" evidence="4">
    <location>
        <begin position="321"/>
        <end position="352"/>
    </location>
</feature>
<comment type="caution">
    <text evidence="6">The sequence shown here is derived from an EMBL/GenBank/DDBJ whole genome shotgun (WGS) entry which is preliminary data.</text>
</comment>
<evidence type="ECO:0000256" key="2">
    <source>
        <dbReference type="ARBA" id="ARBA00022786"/>
    </source>
</evidence>
<feature type="domain" description="UBC core" evidence="5">
    <location>
        <begin position="106"/>
        <end position="289"/>
    </location>
</feature>
<evidence type="ECO:0000256" key="4">
    <source>
        <dbReference type="SAM" id="MobiDB-lite"/>
    </source>
</evidence>
<keyword evidence="7" id="KW-1185">Reference proteome</keyword>
<feature type="region of interest" description="Disordered" evidence="4">
    <location>
        <begin position="308"/>
        <end position="352"/>
    </location>
</feature>
<gene>
    <name evidence="6" type="ORF">scyTo_0019055</name>
</gene>
<dbReference type="OrthoDB" id="19692at2759"/>
<proteinExistence type="predicted"/>
<dbReference type="GO" id="GO:0008017">
    <property type="term" value="F:microtubule binding"/>
    <property type="evidence" value="ECO:0007669"/>
    <property type="project" value="TreeGrafter"/>
</dbReference>
<dbReference type="AlphaFoldDB" id="A0A401PRQ1"/>
<dbReference type="GO" id="GO:0005524">
    <property type="term" value="F:ATP binding"/>
    <property type="evidence" value="ECO:0007669"/>
    <property type="project" value="UniProtKB-UniRule"/>
</dbReference>
<dbReference type="Pfam" id="PF24480">
    <property type="entry name" value="TPGS1_C"/>
    <property type="match status" value="1"/>
</dbReference>
<keyword evidence="2" id="KW-0833">Ubl conjugation pathway</keyword>
<dbReference type="STRING" id="75743.A0A401PRQ1"/>
<protein>
    <recommendedName>
        <fullName evidence="5">UBC core domain-containing protein</fullName>
    </recommendedName>
</protein>
<name>A0A401PRQ1_SCYTO</name>
<dbReference type="SMART" id="SM00212">
    <property type="entry name" value="UBCc"/>
    <property type="match status" value="1"/>
</dbReference>
<dbReference type="PROSITE" id="PS50127">
    <property type="entry name" value="UBC_2"/>
    <property type="match status" value="1"/>
</dbReference>
<dbReference type="FunFam" id="3.10.110.10:FF:000080">
    <property type="entry name" value="Ubiquitin-conjugating enzyme E2 R1"/>
    <property type="match status" value="1"/>
</dbReference>
<evidence type="ECO:0000313" key="7">
    <source>
        <dbReference type="Proteomes" id="UP000288216"/>
    </source>
</evidence>
<organism evidence="6 7">
    <name type="scientific">Scyliorhinus torazame</name>
    <name type="common">Cloudy catshark</name>
    <name type="synonym">Catulus torazame</name>
    <dbReference type="NCBI Taxonomy" id="75743"/>
    <lineage>
        <taxon>Eukaryota</taxon>
        <taxon>Metazoa</taxon>
        <taxon>Chordata</taxon>
        <taxon>Craniata</taxon>
        <taxon>Vertebrata</taxon>
        <taxon>Chondrichthyes</taxon>
        <taxon>Elasmobranchii</taxon>
        <taxon>Galeomorphii</taxon>
        <taxon>Galeoidea</taxon>
        <taxon>Carcharhiniformes</taxon>
        <taxon>Scyliorhinidae</taxon>
        <taxon>Scyliorhinus</taxon>
    </lineage>
</organism>
<accession>A0A401PRQ1</accession>
<dbReference type="InterPro" id="IPR057632">
    <property type="entry name" value="TPGS1_C"/>
</dbReference>
<dbReference type="SUPFAM" id="SSF54495">
    <property type="entry name" value="UBC-like"/>
    <property type="match status" value="1"/>
</dbReference>
<evidence type="ECO:0000256" key="1">
    <source>
        <dbReference type="ARBA" id="ARBA00022679"/>
    </source>
</evidence>
<sequence length="352" mass="39346">HYGRPAFSRNLASAFQILSSSIGKKKKAGLKGRAYTELLRQICAAAQLSSCSLIHKLQCWDHEAVPFGVFRHGVLTCLIFMEFVKVSGRLFDVLADSDEADRTLCQVLLEALKDAVNIGDSSSSVGYLDAGSKLAPHRLGQAMERALKLQKNESIPLISKEEFILLTAPLFIEKAQLTFPMDYPYSPPAFRFLTKMWHPNIYENGDVCISILHPPVDDPQSGELPSERWNPTQNVRTILLSVISLLNEPNTFSPANVDASVMFRKWRDSKGKDREYAEIIRKQVLATKAEADKDGVKVPTTLAEYCVKTKAPPHDNSSDLLYDDLYDDDMDDDEDGDGDYYDDDDDSGNEES</sequence>
<feature type="active site" description="Glycyl thioester intermediate" evidence="3">
    <location>
        <position position="208"/>
    </location>
</feature>
<dbReference type="PROSITE" id="PS00183">
    <property type="entry name" value="UBC_1"/>
    <property type="match status" value="1"/>
</dbReference>
<reference evidence="6 7" key="1">
    <citation type="journal article" date="2018" name="Nat. Ecol. Evol.">
        <title>Shark genomes provide insights into elasmobranch evolution and the origin of vertebrates.</title>
        <authorList>
            <person name="Hara Y"/>
            <person name="Yamaguchi K"/>
            <person name="Onimaru K"/>
            <person name="Kadota M"/>
            <person name="Koyanagi M"/>
            <person name="Keeley SD"/>
            <person name="Tatsumi K"/>
            <person name="Tanaka K"/>
            <person name="Motone F"/>
            <person name="Kageyama Y"/>
            <person name="Nozu R"/>
            <person name="Adachi N"/>
            <person name="Nishimura O"/>
            <person name="Nakagawa R"/>
            <person name="Tanegashima C"/>
            <person name="Kiyatake I"/>
            <person name="Matsumoto R"/>
            <person name="Murakumo K"/>
            <person name="Nishida K"/>
            <person name="Terakita A"/>
            <person name="Kuratani S"/>
            <person name="Sato K"/>
            <person name="Hyodo S Kuraku.S."/>
        </authorList>
    </citation>
    <scope>NUCLEOTIDE SEQUENCE [LARGE SCALE GENOMIC DNA]</scope>
</reference>
<dbReference type="InterPro" id="IPR000608">
    <property type="entry name" value="UBC"/>
</dbReference>
<dbReference type="InterPro" id="IPR039235">
    <property type="entry name" value="TPGS1"/>
</dbReference>
<evidence type="ECO:0000259" key="5">
    <source>
        <dbReference type="PROSITE" id="PS50127"/>
    </source>
</evidence>
<dbReference type="PANTHER" id="PTHR31932:SF2">
    <property type="entry name" value="TUBULIN POLYGLUTAMYLASE COMPLEX SUBUNIT 1"/>
    <property type="match status" value="1"/>
</dbReference>
<dbReference type="GO" id="GO:0016740">
    <property type="term" value="F:transferase activity"/>
    <property type="evidence" value="ECO:0007669"/>
    <property type="project" value="UniProtKB-KW"/>
</dbReference>
<evidence type="ECO:0000313" key="6">
    <source>
        <dbReference type="EMBL" id="GCB75777.1"/>
    </source>
</evidence>
<evidence type="ECO:0000256" key="3">
    <source>
        <dbReference type="PROSITE-ProRule" id="PRU10133"/>
    </source>
</evidence>
<feature type="non-terminal residue" evidence="6">
    <location>
        <position position="1"/>
    </location>
</feature>
<keyword evidence="1" id="KW-0808">Transferase</keyword>
<dbReference type="EMBL" id="BFAA01013827">
    <property type="protein sequence ID" value="GCB75777.1"/>
    <property type="molecule type" value="Genomic_DNA"/>
</dbReference>